<keyword evidence="2" id="KW-1185">Reference proteome</keyword>
<reference evidence="1 2" key="1">
    <citation type="submission" date="2019-02" db="EMBL/GenBank/DDBJ databases">
        <title>Genome sequencing of the rare red list fungi Dentipellis fragilis.</title>
        <authorList>
            <person name="Buettner E."/>
            <person name="Kellner H."/>
        </authorList>
    </citation>
    <scope>NUCLEOTIDE SEQUENCE [LARGE SCALE GENOMIC DNA]</scope>
    <source>
        <strain evidence="1 2">DSM 105465</strain>
    </source>
</reference>
<dbReference type="Proteomes" id="UP000298327">
    <property type="component" value="Unassembled WGS sequence"/>
</dbReference>
<protein>
    <recommendedName>
        <fullName evidence="3">Peptidase A1 domain-containing protein</fullName>
    </recommendedName>
</protein>
<proteinExistence type="predicted"/>
<accession>A0A4Y9XW03</accession>
<name>A0A4Y9XW03_9AGAM</name>
<gene>
    <name evidence="1" type="ORF">EVG20_g9753</name>
</gene>
<organism evidence="1 2">
    <name type="scientific">Dentipellis fragilis</name>
    <dbReference type="NCBI Taxonomy" id="205917"/>
    <lineage>
        <taxon>Eukaryota</taxon>
        <taxon>Fungi</taxon>
        <taxon>Dikarya</taxon>
        <taxon>Basidiomycota</taxon>
        <taxon>Agaricomycotina</taxon>
        <taxon>Agaricomycetes</taxon>
        <taxon>Russulales</taxon>
        <taxon>Hericiaceae</taxon>
        <taxon>Dentipellis</taxon>
    </lineage>
</organism>
<dbReference type="AlphaFoldDB" id="A0A4Y9XW03"/>
<sequence>MPPFRAFRASGRDQSPDEVNSQVVISIVQRATVDTALLAKVPGVKQDADGAFQFPCNTPAKIGLTVGGKNSRLVDLRDLRRITDMVGHRLPPGACDSRIPGNDGLEFNEMMLVATFLKNSYYVAGN</sequence>
<evidence type="ECO:0000313" key="1">
    <source>
        <dbReference type="EMBL" id="TFY54316.1"/>
    </source>
</evidence>
<comment type="caution">
    <text evidence="1">The sequence shown here is derived from an EMBL/GenBank/DDBJ whole genome shotgun (WGS) entry which is preliminary data.</text>
</comment>
<evidence type="ECO:0000313" key="2">
    <source>
        <dbReference type="Proteomes" id="UP000298327"/>
    </source>
</evidence>
<dbReference type="EMBL" id="SEOQ01001040">
    <property type="protein sequence ID" value="TFY54316.1"/>
    <property type="molecule type" value="Genomic_DNA"/>
</dbReference>
<evidence type="ECO:0008006" key="3">
    <source>
        <dbReference type="Google" id="ProtNLM"/>
    </source>
</evidence>